<dbReference type="SFLD" id="SFLDG01140">
    <property type="entry name" value="C2.B:_Phosphomannomutase_and_P"/>
    <property type="match status" value="1"/>
</dbReference>
<dbReference type="Proteomes" id="UP000671913">
    <property type="component" value="Chromosome"/>
</dbReference>
<dbReference type="EMBL" id="CP060096">
    <property type="protein sequence ID" value="QSZ27804.1"/>
    <property type="molecule type" value="Genomic_DNA"/>
</dbReference>
<dbReference type="NCBIfam" id="TIGR00099">
    <property type="entry name" value="Cof-subfamily"/>
    <property type="match status" value="1"/>
</dbReference>
<dbReference type="GO" id="GO:0016791">
    <property type="term" value="F:phosphatase activity"/>
    <property type="evidence" value="ECO:0007669"/>
    <property type="project" value="TreeGrafter"/>
</dbReference>
<dbReference type="PANTHER" id="PTHR10000:SF8">
    <property type="entry name" value="HAD SUPERFAMILY HYDROLASE-LIKE, TYPE 3"/>
    <property type="match status" value="1"/>
</dbReference>
<dbReference type="GO" id="GO:0005829">
    <property type="term" value="C:cytosol"/>
    <property type="evidence" value="ECO:0007669"/>
    <property type="project" value="TreeGrafter"/>
</dbReference>
<dbReference type="RefSeq" id="WP_284680522.1">
    <property type="nucleotide sequence ID" value="NZ_CP060096.1"/>
</dbReference>
<reference evidence="1" key="1">
    <citation type="submission" date="2020-08" db="EMBL/GenBank/DDBJ databases">
        <title>Genomic insights into the carbon and energy metabolism of the first obligate autotrophic acetogenic bacterium Aceticella autotrophica gen. nov., sp. nov.</title>
        <authorList>
            <person name="Toshchakov S.V."/>
            <person name="Elcheninov A.G."/>
            <person name="Kublanov I.V."/>
            <person name="Frolov E.N."/>
            <person name="Lebedinsky A.V."/>
        </authorList>
    </citation>
    <scope>NUCLEOTIDE SEQUENCE</scope>
    <source>
        <strain evidence="1">3443-3Ac</strain>
    </source>
</reference>
<keyword evidence="2" id="KW-1185">Reference proteome</keyword>
<dbReference type="InterPro" id="IPR000150">
    <property type="entry name" value="Cof"/>
</dbReference>
<dbReference type="GO" id="GO:0000287">
    <property type="term" value="F:magnesium ion binding"/>
    <property type="evidence" value="ECO:0007669"/>
    <property type="project" value="TreeGrafter"/>
</dbReference>
<dbReference type="InterPro" id="IPR023214">
    <property type="entry name" value="HAD_sf"/>
</dbReference>
<dbReference type="NCBIfam" id="TIGR01484">
    <property type="entry name" value="HAD-SF-IIB"/>
    <property type="match status" value="1"/>
</dbReference>
<organism evidence="1 2">
    <name type="scientific">Aceticella autotrophica</name>
    <dbReference type="NCBI Taxonomy" id="2755338"/>
    <lineage>
        <taxon>Bacteria</taxon>
        <taxon>Bacillati</taxon>
        <taxon>Bacillota</taxon>
        <taxon>Clostridia</taxon>
        <taxon>Thermoanaerobacterales</taxon>
        <taxon>Thermoanaerobacteraceae</taxon>
        <taxon>Aceticella</taxon>
    </lineage>
</organism>
<dbReference type="SFLD" id="SFLDG01144">
    <property type="entry name" value="C2.B.4:_PGP_Like"/>
    <property type="match status" value="1"/>
</dbReference>
<dbReference type="SUPFAM" id="SSF56784">
    <property type="entry name" value="HAD-like"/>
    <property type="match status" value="1"/>
</dbReference>
<dbReference type="KEGG" id="aaut:ACETAC_02610"/>
<dbReference type="Gene3D" id="3.30.1240.10">
    <property type="match status" value="1"/>
</dbReference>
<protein>
    <submittedName>
        <fullName evidence="1">HAD family phosphatase</fullName>
    </submittedName>
</protein>
<accession>A0A975GAT5</accession>
<dbReference type="AlphaFoldDB" id="A0A975GAT5"/>
<proteinExistence type="predicted"/>
<dbReference type="InterPro" id="IPR006379">
    <property type="entry name" value="HAD-SF_hydro_IIB"/>
</dbReference>
<gene>
    <name evidence="1" type="ORF">ACETAC_02610</name>
</gene>
<evidence type="ECO:0000313" key="1">
    <source>
        <dbReference type="EMBL" id="QSZ27804.1"/>
    </source>
</evidence>
<dbReference type="CDD" id="cd07516">
    <property type="entry name" value="HAD_Pase"/>
    <property type="match status" value="1"/>
</dbReference>
<evidence type="ECO:0000313" key="2">
    <source>
        <dbReference type="Proteomes" id="UP000671913"/>
    </source>
</evidence>
<dbReference type="PANTHER" id="PTHR10000">
    <property type="entry name" value="PHOSPHOSERINE PHOSPHATASE"/>
    <property type="match status" value="1"/>
</dbReference>
<name>A0A975GAT5_9THEO</name>
<sequence length="272" mass="31065">MGYKLIAVDMDDTLLTHDKKISEENIKALRLAHEKGIRIVISTGRIYASAYSYSEVLGFKPFIIASNGAIIRDPDNRKLYESVMDMNEIVQLIRISERYNTYYHFYSDTTVYTPEVSNKYEKYAEWNKLFSSFLKVDVKEIENPLVNVYKLNTSIVKYVIFNDDNNLIKIIRDDLGVKSNLNITSSYFNNIEIINKGVNKGNALKILGDYYNIDRSEMIAVGDSENDLEMVRYAGLGVAVDNAIDLLKSNADFITKSNMDNGVAHVIEKYIL</sequence>
<dbReference type="Gene3D" id="3.40.50.1000">
    <property type="entry name" value="HAD superfamily/HAD-like"/>
    <property type="match status" value="1"/>
</dbReference>
<dbReference type="InterPro" id="IPR036412">
    <property type="entry name" value="HAD-like_sf"/>
</dbReference>
<dbReference type="Pfam" id="PF08282">
    <property type="entry name" value="Hydrolase_3"/>
    <property type="match status" value="1"/>
</dbReference>
<dbReference type="SFLD" id="SFLDS00003">
    <property type="entry name" value="Haloacid_Dehalogenase"/>
    <property type="match status" value="1"/>
</dbReference>